<proteinExistence type="inferred from homology"/>
<evidence type="ECO:0000256" key="2">
    <source>
        <dbReference type="ARBA" id="ARBA00023002"/>
    </source>
</evidence>
<comment type="similarity">
    <text evidence="1">Belongs to the aldehyde dehydrogenase family.</text>
</comment>
<dbReference type="Gene3D" id="3.40.309.10">
    <property type="entry name" value="Aldehyde Dehydrogenase, Chain A, domain 2"/>
    <property type="match status" value="1"/>
</dbReference>
<dbReference type="InterPro" id="IPR015590">
    <property type="entry name" value="Aldehyde_DH_dom"/>
</dbReference>
<gene>
    <name evidence="4" type="ORF">RFM42_19965</name>
</gene>
<name>A0ABU5A9G9_9HYPH</name>
<keyword evidence="2 4" id="KW-0560">Oxidoreductase</keyword>
<dbReference type="SUPFAM" id="SSF53720">
    <property type="entry name" value="ALDH-like"/>
    <property type="match status" value="1"/>
</dbReference>
<feature type="domain" description="Aldehyde dehydrogenase" evidence="3">
    <location>
        <begin position="23"/>
        <end position="474"/>
    </location>
</feature>
<evidence type="ECO:0000313" key="4">
    <source>
        <dbReference type="EMBL" id="MDX8533277.1"/>
    </source>
</evidence>
<comment type="caution">
    <text evidence="4">The sequence shown here is derived from an EMBL/GenBank/DDBJ whole genome shotgun (WGS) entry which is preliminary data.</text>
</comment>
<dbReference type="Gene3D" id="3.40.605.10">
    <property type="entry name" value="Aldehyde Dehydrogenase, Chain A, domain 1"/>
    <property type="match status" value="1"/>
</dbReference>
<dbReference type="EC" id="1.2.1.-" evidence="4"/>
<dbReference type="InterPro" id="IPR016161">
    <property type="entry name" value="Ald_DH/histidinol_DH"/>
</dbReference>
<dbReference type="RefSeq" id="WP_320250066.1">
    <property type="nucleotide sequence ID" value="NZ_JAVIIQ010000007.1"/>
</dbReference>
<organism evidence="4 5">
    <name type="scientific">Mesorhizobium vachelliae</name>
    <dbReference type="NCBI Taxonomy" id="3072309"/>
    <lineage>
        <taxon>Bacteria</taxon>
        <taxon>Pseudomonadati</taxon>
        <taxon>Pseudomonadota</taxon>
        <taxon>Alphaproteobacteria</taxon>
        <taxon>Hyphomicrobiales</taxon>
        <taxon>Phyllobacteriaceae</taxon>
        <taxon>Mesorhizobium</taxon>
    </lineage>
</organism>
<dbReference type="Pfam" id="PF00171">
    <property type="entry name" value="Aldedh"/>
    <property type="match status" value="1"/>
</dbReference>
<accession>A0ABU5A9G9</accession>
<evidence type="ECO:0000256" key="1">
    <source>
        <dbReference type="ARBA" id="ARBA00009986"/>
    </source>
</evidence>
<protein>
    <submittedName>
        <fullName evidence="4">NAD-dependent succinate-semialdehyde dehydrogenase</fullName>
        <ecNumber evidence="4">1.2.1.-</ecNumber>
    </submittedName>
</protein>
<dbReference type="Proteomes" id="UP001285154">
    <property type="component" value="Unassembled WGS sequence"/>
</dbReference>
<dbReference type="InterPro" id="IPR016160">
    <property type="entry name" value="Ald_DH_CS_CYS"/>
</dbReference>
<dbReference type="EMBL" id="JAVIIQ010000007">
    <property type="protein sequence ID" value="MDX8533277.1"/>
    <property type="molecule type" value="Genomic_DNA"/>
</dbReference>
<dbReference type="PANTHER" id="PTHR43353:SF5">
    <property type="entry name" value="SUCCINATE-SEMIALDEHYDE DEHYDROGENASE, MITOCHONDRIAL"/>
    <property type="match status" value="1"/>
</dbReference>
<keyword evidence="5" id="KW-1185">Reference proteome</keyword>
<dbReference type="InterPro" id="IPR016163">
    <property type="entry name" value="Ald_DH_C"/>
</dbReference>
<dbReference type="PANTHER" id="PTHR43353">
    <property type="entry name" value="SUCCINATE-SEMIALDEHYDE DEHYDROGENASE, MITOCHONDRIAL"/>
    <property type="match status" value="1"/>
</dbReference>
<evidence type="ECO:0000259" key="3">
    <source>
        <dbReference type="Pfam" id="PF00171"/>
    </source>
</evidence>
<dbReference type="PROSITE" id="PS00070">
    <property type="entry name" value="ALDEHYDE_DEHYDR_CYS"/>
    <property type="match status" value="1"/>
</dbReference>
<dbReference type="InterPro" id="IPR050740">
    <property type="entry name" value="Aldehyde_DH_Superfamily"/>
</dbReference>
<dbReference type="GO" id="GO:0016491">
    <property type="term" value="F:oxidoreductase activity"/>
    <property type="evidence" value="ECO:0007669"/>
    <property type="project" value="UniProtKB-KW"/>
</dbReference>
<sequence length="477" mass="51008">MAHAYREITLIIGKSRIGAAERHSRPVVDPATGETIGELPIATADDIRAAAETAGRAYEQWRKTSSHQRQSILRGAAAALRARREELAWTITTEQGKPLAESRGEIEASAETFEWFADEARRSYGRIIPSRFPGNRQLVEIEPVGPVAAFAPWNFPLINSIRKIAPALAAGCSIVIKPAEETPGATLIAVECLLEAGLPEGVVNVLYGNPAEISEGLIRSPEIRKISFTGSVPVGQSLAALAATHGKRSTMELGGHAPVIVLDDVDTAQVAAMAAAGKFRNAGQVCNGATRFYVQRGVYDAFLAAFADHARAIVVGDGRKDGVQMGPLANDRRVLAMERFTADARRRGGGVVGGERLGNAGNFFQPTIFHDLDPKADAYHTEPFGPLALVAPFDEEAEALQRANDINVGLSSFVFSDSAKRQRRMIDGLQAGLVGVNTFTVSFPETPFGGIKESGHGHEGGSEGLEPYLVKKFVHVA</sequence>
<dbReference type="CDD" id="cd07103">
    <property type="entry name" value="ALDH_F5_SSADH_GabD"/>
    <property type="match status" value="1"/>
</dbReference>
<dbReference type="InterPro" id="IPR016162">
    <property type="entry name" value="Ald_DH_N"/>
</dbReference>
<reference evidence="4 5" key="1">
    <citation type="submission" date="2023-08" db="EMBL/GenBank/DDBJ databases">
        <title>Implementing the SeqCode for naming new Mesorhizobium species isolated from Vachellia karroo root nodules.</title>
        <authorList>
            <person name="Van Lill M."/>
        </authorList>
    </citation>
    <scope>NUCLEOTIDE SEQUENCE [LARGE SCALE GENOMIC DNA]</scope>
    <source>
        <strain evidence="4 5">VK25D</strain>
    </source>
</reference>
<evidence type="ECO:0000313" key="5">
    <source>
        <dbReference type="Proteomes" id="UP001285154"/>
    </source>
</evidence>